<dbReference type="EMBL" id="JBHZPY010000001">
    <property type="protein sequence ID" value="MFE3869819.1"/>
    <property type="molecule type" value="Genomic_DNA"/>
</dbReference>
<organism evidence="2 3">
    <name type="scientific">Flavobacterium zhoui</name>
    <dbReference type="NCBI Taxonomy" id="3230414"/>
    <lineage>
        <taxon>Bacteria</taxon>
        <taxon>Pseudomonadati</taxon>
        <taxon>Bacteroidota</taxon>
        <taxon>Flavobacteriia</taxon>
        <taxon>Flavobacteriales</taxon>
        <taxon>Flavobacteriaceae</taxon>
        <taxon>Flavobacterium</taxon>
    </lineage>
</organism>
<dbReference type="InterPro" id="IPR011256">
    <property type="entry name" value="Reg_factor_effector_dom_sf"/>
</dbReference>
<sequence length="160" mass="19341">MTSQLENIMTCGLFVEITTSQSRNFIIIQDHWVKFNAELKRYNLKQNIENWEKYGITYKINEKYFYMTSIPYFGQIIPNNFVYKEIPKGEYVFFSHTGKMEEIKNTIYNIYKKLLPNLGLNIEHYSIVGFIHFEKYDFRFQWNKPNSIVEIYLPLNMLTK</sequence>
<name>A0ABW6I2I2_9FLAO</name>
<dbReference type="Pfam" id="PF14526">
    <property type="entry name" value="Cass2"/>
    <property type="match status" value="1"/>
</dbReference>
<dbReference type="SUPFAM" id="SSF55136">
    <property type="entry name" value="Probable bacterial effector-binding domain"/>
    <property type="match status" value="1"/>
</dbReference>
<evidence type="ECO:0000259" key="1">
    <source>
        <dbReference type="SMART" id="SM00871"/>
    </source>
</evidence>
<proteinExistence type="predicted"/>
<dbReference type="RefSeq" id="WP_379849100.1">
    <property type="nucleotide sequence ID" value="NZ_JBHZPY010000001.1"/>
</dbReference>
<evidence type="ECO:0000313" key="2">
    <source>
        <dbReference type="EMBL" id="MFE3869819.1"/>
    </source>
</evidence>
<feature type="domain" description="AraC effector-binding" evidence="1">
    <location>
        <begin position="13"/>
        <end position="156"/>
    </location>
</feature>
<dbReference type="Gene3D" id="3.20.80.10">
    <property type="entry name" value="Regulatory factor, effector binding domain"/>
    <property type="match status" value="1"/>
</dbReference>
<protein>
    <submittedName>
        <fullName evidence="2">GyrI-like domain-containing protein</fullName>
    </submittedName>
</protein>
<dbReference type="InterPro" id="IPR010499">
    <property type="entry name" value="AraC_E-bd"/>
</dbReference>
<evidence type="ECO:0000313" key="3">
    <source>
        <dbReference type="Proteomes" id="UP001600107"/>
    </source>
</evidence>
<accession>A0ABW6I2I2</accession>
<keyword evidence="3" id="KW-1185">Reference proteome</keyword>
<dbReference type="InterPro" id="IPR029441">
    <property type="entry name" value="Cass2"/>
</dbReference>
<dbReference type="Proteomes" id="UP001600107">
    <property type="component" value="Unassembled WGS sequence"/>
</dbReference>
<dbReference type="SMART" id="SM00871">
    <property type="entry name" value="AraC_E_bind"/>
    <property type="match status" value="1"/>
</dbReference>
<comment type="caution">
    <text evidence="2">The sequence shown here is derived from an EMBL/GenBank/DDBJ whole genome shotgun (WGS) entry which is preliminary data.</text>
</comment>
<gene>
    <name evidence="2" type="ORF">ACFX5F_01115</name>
</gene>
<reference evidence="2 3" key="1">
    <citation type="submission" date="2024-06" db="EMBL/GenBank/DDBJ databases">
        <title>Flavobacterium spp. isolated from glacier.</title>
        <authorList>
            <person name="Han D."/>
        </authorList>
    </citation>
    <scope>NUCLEOTIDE SEQUENCE [LARGE SCALE GENOMIC DNA]</scope>
    <source>
        <strain evidence="2 3">ZS1P70</strain>
    </source>
</reference>